<sequence>MTTPEYATDIRYRSGICTPKQAARIVSMPVNTVHSWTKSTKTRPAMVHTVRNQRKGWPTVPLVGIVETWSMRALRTAGVPMSKLVTVADGLRHEFSDPYVLARPLLFTDGIDLYRRERGDLFRVEDGQQPIERVIEDYLQRIDRDDDEQPTAFRLSLHGGVELTLDPRFNGGRPSLLRSRVPAFAILGALEAGELPTVVAADYGLDVAEVLAVEQAAEKLAEIA</sequence>
<gene>
    <name evidence="2" type="ORF">SAMN04490220_0405</name>
</gene>
<dbReference type="InterPro" id="IPR048708">
    <property type="entry name" value="VapB45-like_HTH"/>
</dbReference>
<dbReference type="Pfam" id="PF21321">
    <property type="entry name" value="HTH_66"/>
    <property type="match status" value="1"/>
</dbReference>
<name>A0A1H4IR19_RHOJO</name>
<protein>
    <submittedName>
        <fullName evidence="2">Uncharacterized conserved protein, DUF433 family</fullName>
    </submittedName>
</protein>
<reference evidence="3" key="1">
    <citation type="submission" date="2016-10" db="EMBL/GenBank/DDBJ databases">
        <authorList>
            <person name="Varghese N."/>
        </authorList>
    </citation>
    <scope>NUCLEOTIDE SEQUENCE [LARGE SCALE GENOMIC DNA]</scope>
    <source>
        <strain evidence="3">DSM 44719</strain>
    </source>
</reference>
<dbReference type="AlphaFoldDB" id="A0A1H4IR19"/>
<feature type="domain" description="Putative antitoxin VapB45-like DNA-binding HTH" evidence="1">
    <location>
        <begin position="18"/>
        <end position="83"/>
    </location>
</feature>
<evidence type="ECO:0000259" key="1">
    <source>
        <dbReference type="Pfam" id="PF21321"/>
    </source>
</evidence>
<organism evidence="2 3">
    <name type="scientific">Rhodococcus jostii</name>
    <dbReference type="NCBI Taxonomy" id="132919"/>
    <lineage>
        <taxon>Bacteria</taxon>
        <taxon>Bacillati</taxon>
        <taxon>Actinomycetota</taxon>
        <taxon>Actinomycetes</taxon>
        <taxon>Mycobacteriales</taxon>
        <taxon>Nocardiaceae</taxon>
        <taxon>Rhodococcus</taxon>
    </lineage>
</organism>
<dbReference type="Proteomes" id="UP000183407">
    <property type="component" value="Unassembled WGS sequence"/>
</dbReference>
<accession>A0A1H4IR19</accession>
<evidence type="ECO:0000313" key="2">
    <source>
        <dbReference type="EMBL" id="SEB36487.1"/>
    </source>
</evidence>
<proteinExistence type="predicted"/>
<evidence type="ECO:0000313" key="3">
    <source>
        <dbReference type="Proteomes" id="UP000183407"/>
    </source>
</evidence>
<dbReference type="EMBL" id="FNTL01000002">
    <property type="protein sequence ID" value="SEB36487.1"/>
    <property type="molecule type" value="Genomic_DNA"/>
</dbReference>